<evidence type="ECO:0000256" key="1">
    <source>
        <dbReference type="ARBA" id="ARBA00004141"/>
    </source>
</evidence>
<dbReference type="PANTHER" id="PTHR13439:SF66">
    <property type="entry name" value="BCDNA.GH12326"/>
    <property type="match status" value="1"/>
</dbReference>
<dbReference type="PROSITE" id="PS50922">
    <property type="entry name" value="TLC"/>
    <property type="match status" value="1"/>
</dbReference>
<dbReference type="InterPro" id="IPR050846">
    <property type="entry name" value="TLCD"/>
</dbReference>
<feature type="transmembrane region" description="Helical" evidence="6">
    <location>
        <begin position="71"/>
        <end position="93"/>
    </location>
</feature>
<comment type="subcellular location">
    <subcellularLocation>
        <location evidence="1">Membrane</location>
        <topology evidence="1">Multi-pass membrane protein</topology>
    </subcellularLocation>
</comment>
<evidence type="ECO:0000313" key="9">
    <source>
        <dbReference type="Proteomes" id="UP000625711"/>
    </source>
</evidence>
<evidence type="ECO:0000256" key="2">
    <source>
        <dbReference type="ARBA" id="ARBA00022692"/>
    </source>
</evidence>
<organism evidence="8 9">
    <name type="scientific">Rhynchophorus ferrugineus</name>
    <name type="common">Red palm weevil</name>
    <name type="synonym">Curculio ferrugineus</name>
    <dbReference type="NCBI Taxonomy" id="354439"/>
    <lineage>
        <taxon>Eukaryota</taxon>
        <taxon>Metazoa</taxon>
        <taxon>Ecdysozoa</taxon>
        <taxon>Arthropoda</taxon>
        <taxon>Hexapoda</taxon>
        <taxon>Insecta</taxon>
        <taxon>Pterygota</taxon>
        <taxon>Neoptera</taxon>
        <taxon>Endopterygota</taxon>
        <taxon>Coleoptera</taxon>
        <taxon>Polyphaga</taxon>
        <taxon>Cucujiformia</taxon>
        <taxon>Curculionidae</taxon>
        <taxon>Dryophthorinae</taxon>
        <taxon>Rhynchophorus</taxon>
    </lineage>
</organism>
<dbReference type="Proteomes" id="UP000625711">
    <property type="component" value="Unassembled WGS sequence"/>
</dbReference>
<reference evidence="8" key="1">
    <citation type="submission" date="2020-08" db="EMBL/GenBank/DDBJ databases">
        <title>Genome sequencing and assembly of the red palm weevil Rhynchophorus ferrugineus.</title>
        <authorList>
            <person name="Dias G.B."/>
            <person name="Bergman C.M."/>
            <person name="Manee M."/>
        </authorList>
    </citation>
    <scope>NUCLEOTIDE SEQUENCE</scope>
    <source>
        <strain evidence="8">AA-2017</strain>
        <tissue evidence="8">Whole larva</tissue>
    </source>
</reference>
<dbReference type="PANTHER" id="PTHR13439">
    <property type="entry name" value="CT120 PROTEIN"/>
    <property type="match status" value="1"/>
</dbReference>
<dbReference type="Pfam" id="PF03798">
    <property type="entry name" value="TRAM_LAG1_CLN8"/>
    <property type="match status" value="1"/>
</dbReference>
<dbReference type="GO" id="GO:0016020">
    <property type="term" value="C:membrane"/>
    <property type="evidence" value="ECO:0007669"/>
    <property type="project" value="UniProtKB-SubCell"/>
</dbReference>
<proteinExistence type="predicted"/>
<dbReference type="OrthoDB" id="10266980at2759"/>
<dbReference type="GO" id="GO:0055088">
    <property type="term" value="P:lipid homeostasis"/>
    <property type="evidence" value="ECO:0007669"/>
    <property type="project" value="TreeGrafter"/>
</dbReference>
<keyword evidence="4 5" id="KW-0472">Membrane</keyword>
<gene>
    <name evidence="8" type="ORF">GWI33_017494</name>
</gene>
<dbReference type="AlphaFoldDB" id="A0A834HWN1"/>
<keyword evidence="2 5" id="KW-0812">Transmembrane</keyword>
<name>A0A834HWN1_RHYFE</name>
<accession>A0A834HWN1</accession>
<keyword evidence="3 6" id="KW-1133">Transmembrane helix</keyword>
<evidence type="ECO:0000313" key="8">
    <source>
        <dbReference type="EMBL" id="KAF7269499.1"/>
    </source>
</evidence>
<dbReference type="GO" id="GO:0005783">
    <property type="term" value="C:endoplasmic reticulum"/>
    <property type="evidence" value="ECO:0007669"/>
    <property type="project" value="TreeGrafter"/>
</dbReference>
<comment type="caution">
    <text evidence="8">The sequence shown here is derived from an EMBL/GenBank/DDBJ whole genome shotgun (WGS) entry which is preliminary data.</text>
</comment>
<evidence type="ECO:0000259" key="7">
    <source>
        <dbReference type="PROSITE" id="PS50922"/>
    </source>
</evidence>
<sequence>MEASTPFVSLRGILSKIGLKNSKWYIFNGLVMLATFFIFRVAMFPYVVNIFAQTIEVDFFTAITRLPRNCILSICLLLFPQMYWFCLMVKGATEILFIKEKSRIGNNNNLKKKSH</sequence>
<feature type="domain" description="TLC" evidence="7">
    <location>
        <begin position="1"/>
        <end position="97"/>
    </location>
</feature>
<evidence type="ECO:0000256" key="6">
    <source>
        <dbReference type="SAM" id="Phobius"/>
    </source>
</evidence>
<evidence type="ECO:0000256" key="4">
    <source>
        <dbReference type="ARBA" id="ARBA00023136"/>
    </source>
</evidence>
<evidence type="ECO:0000256" key="5">
    <source>
        <dbReference type="PROSITE-ProRule" id="PRU00205"/>
    </source>
</evidence>
<feature type="transmembrane region" description="Helical" evidence="6">
    <location>
        <begin position="25"/>
        <end position="51"/>
    </location>
</feature>
<dbReference type="InterPro" id="IPR006634">
    <property type="entry name" value="TLC-dom"/>
</dbReference>
<evidence type="ECO:0000256" key="3">
    <source>
        <dbReference type="ARBA" id="ARBA00022989"/>
    </source>
</evidence>
<keyword evidence="9" id="KW-1185">Reference proteome</keyword>
<dbReference type="EMBL" id="JAACXV010014223">
    <property type="protein sequence ID" value="KAF7269499.1"/>
    <property type="molecule type" value="Genomic_DNA"/>
</dbReference>
<protein>
    <recommendedName>
        <fullName evidence="7">TLC domain-containing protein</fullName>
    </recommendedName>
</protein>